<evidence type="ECO:0000313" key="1">
    <source>
        <dbReference type="EMBL" id="KEY73689.1"/>
    </source>
</evidence>
<accession>A0A084B810</accession>
<sequence length="162" mass="18029">MASSVALAEAVFEAHQVSPSVSADDSPTFVKEHGIFYQENDAIGSLVDQVKPGVDSLERFKPTLHADARAIRILEPFLVNPPEKYFALGSDPGHFFVSTTAENQDDRLLVYMWPAGTRLEFFDKSHKEAKGVRAANGLFEAPYPFLKRRYGPEIEINMERGG</sequence>
<dbReference type="Proteomes" id="UP000028045">
    <property type="component" value="Unassembled WGS sequence"/>
</dbReference>
<dbReference type="OrthoDB" id="5068804at2759"/>
<dbReference type="HOGENOM" id="CLU_089357_2_0_1"/>
<organism evidence="1 2">
    <name type="scientific">Stachybotrys chartarum (strain CBS 109288 / IBT 7711)</name>
    <name type="common">Toxic black mold</name>
    <name type="synonym">Stilbospora chartarum</name>
    <dbReference type="NCBI Taxonomy" id="1280523"/>
    <lineage>
        <taxon>Eukaryota</taxon>
        <taxon>Fungi</taxon>
        <taxon>Dikarya</taxon>
        <taxon>Ascomycota</taxon>
        <taxon>Pezizomycotina</taxon>
        <taxon>Sordariomycetes</taxon>
        <taxon>Hypocreomycetidae</taxon>
        <taxon>Hypocreales</taxon>
        <taxon>Stachybotryaceae</taxon>
        <taxon>Stachybotrys</taxon>
    </lineage>
</organism>
<dbReference type="EMBL" id="KL647774">
    <property type="protein sequence ID" value="KEY73689.1"/>
    <property type="molecule type" value="Genomic_DNA"/>
</dbReference>
<name>A0A084B810_STACB</name>
<dbReference type="AlphaFoldDB" id="A0A084B810"/>
<gene>
    <name evidence="1" type="ORF">S7711_11423</name>
</gene>
<proteinExistence type="predicted"/>
<reference evidence="1 2" key="1">
    <citation type="journal article" date="2014" name="BMC Genomics">
        <title>Comparative genome sequencing reveals chemotype-specific gene clusters in the toxigenic black mold Stachybotrys.</title>
        <authorList>
            <person name="Semeiks J."/>
            <person name="Borek D."/>
            <person name="Otwinowski Z."/>
            <person name="Grishin N.V."/>
        </authorList>
    </citation>
    <scope>NUCLEOTIDE SEQUENCE [LARGE SCALE GENOMIC DNA]</scope>
    <source>
        <strain evidence="2">CBS 109288 / IBT 7711</strain>
    </source>
</reference>
<evidence type="ECO:0000313" key="2">
    <source>
        <dbReference type="Proteomes" id="UP000028045"/>
    </source>
</evidence>
<keyword evidence="2" id="KW-1185">Reference proteome</keyword>
<protein>
    <submittedName>
        <fullName evidence="1">Uncharacterized protein</fullName>
    </submittedName>
</protein>